<dbReference type="EMBL" id="LSRX01000462">
    <property type="protein sequence ID" value="OLP96569.1"/>
    <property type="molecule type" value="Genomic_DNA"/>
</dbReference>
<name>A0A1Q9DN42_SYMMI</name>
<dbReference type="Proteomes" id="UP000186817">
    <property type="component" value="Unassembled WGS sequence"/>
</dbReference>
<proteinExistence type="predicted"/>
<comment type="caution">
    <text evidence="1">The sequence shown here is derived from an EMBL/GenBank/DDBJ whole genome shotgun (WGS) entry which is preliminary data.</text>
</comment>
<organism evidence="1 2">
    <name type="scientific">Symbiodinium microadriaticum</name>
    <name type="common">Dinoflagellate</name>
    <name type="synonym">Zooxanthella microadriatica</name>
    <dbReference type="NCBI Taxonomy" id="2951"/>
    <lineage>
        <taxon>Eukaryota</taxon>
        <taxon>Sar</taxon>
        <taxon>Alveolata</taxon>
        <taxon>Dinophyceae</taxon>
        <taxon>Suessiales</taxon>
        <taxon>Symbiodiniaceae</taxon>
        <taxon>Symbiodinium</taxon>
    </lineage>
</organism>
<evidence type="ECO:0000313" key="1">
    <source>
        <dbReference type="EMBL" id="OLP96569.1"/>
    </source>
</evidence>
<dbReference type="Gene3D" id="3.90.550.20">
    <property type="match status" value="1"/>
</dbReference>
<dbReference type="SUPFAM" id="SSF53448">
    <property type="entry name" value="Nucleotide-diphospho-sugar transferases"/>
    <property type="match status" value="1"/>
</dbReference>
<dbReference type="InterPro" id="IPR029044">
    <property type="entry name" value="Nucleotide-diphossugar_trans"/>
</dbReference>
<dbReference type="Pfam" id="PF05704">
    <property type="entry name" value="Caps_synth"/>
    <property type="match status" value="1"/>
</dbReference>
<keyword evidence="2" id="KW-1185">Reference proteome</keyword>
<dbReference type="GO" id="GO:0016757">
    <property type="term" value="F:glycosyltransferase activity"/>
    <property type="evidence" value="ECO:0007669"/>
    <property type="project" value="InterPro"/>
</dbReference>
<evidence type="ECO:0000313" key="2">
    <source>
        <dbReference type="Proteomes" id="UP000186817"/>
    </source>
</evidence>
<dbReference type="OrthoDB" id="420206at2759"/>
<gene>
    <name evidence="1" type="ORF">AK812_SmicGene21172</name>
</gene>
<dbReference type="AlphaFoldDB" id="A0A1Q9DN42"/>
<reference evidence="1 2" key="1">
    <citation type="submission" date="2016-02" db="EMBL/GenBank/DDBJ databases">
        <title>Genome analysis of coral dinoflagellate symbionts highlights evolutionary adaptations to a symbiotic lifestyle.</title>
        <authorList>
            <person name="Aranda M."/>
            <person name="Li Y."/>
            <person name="Liew Y.J."/>
            <person name="Baumgarten S."/>
            <person name="Simakov O."/>
            <person name="Wilson M."/>
            <person name="Piel J."/>
            <person name="Ashoor H."/>
            <person name="Bougouffa S."/>
            <person name="Bajic V.B."/>
            <person name="Ryu T."/>
            <person name="Ravasi T."/>
            <person name="Bayer T."/>
            <person name="Micklem G."/>
            <person name="Kim H."/>
            <person name="Bhak J."/>
            <person name="Lajeunesse T.C."/>
            <person name="Voolstra C.R."/>
        </authorList>
    </citation>
    <scope>NUCLEOTIDE SEQUENCE [LARGE SCALE GENOMIC DNA]</scope>
    <source>
        <strain evidence="1 2">CCMP2467</strain>
    </source>
</reference>
<sequence>MVDTMWQYLLKEEMPEGFDDLSIQHKSDAIRLALLVKYGGVWLDASTLLLQPLSNVVNMADPSQRIFYANQNFINREIWAEHRYGSEFHIENWFFAAPPQDPFLARTLSCVKFGHSISDKFKLGERPDIFTARQLEDLHALGIDNYLMTDACMFKTIDEDKALYDWWKSPSVHRINWLGVTYAISVSLWSSALYGCVDSSWSITLTAVGLFSPSKCSELAKKGANTWLPTKKDAE</sequence>
<protein>
    <submittedName>
        <fullName evidence="1">Uncharacterized protein</fullName>
    </submittedName>
</protein>
<accession>A0A1Q9DN42</accession>
<dbReference type="InterPro" id="IPR008441">
    <property type="entry name" value="AfumC-like_glycosyl_Trfase"/>
</dbReference>